<dbReference type="AlphaFoldDB" id="A0A3S3DWH6"/>
<evidence type="ECO:0000256" key="4">
    <source>
        <dbReference type="ARBA" id="ARBA00022723"/>
    </source>
</evidence>
<comment type="caution">
    <text evidence="8">The sequence shown here is derived from an EMBL/GenBank/DDBJ whole genome shotgun (WGS) entry which is preliminary data.</text>
</comment>
<dbReference type="Pfam" id="PF00067">
    <property type="entry name" value="p450"/>
    <property type="match status" value="1"/>
</dbReference>
<accession>A0A3S3DWH6</accession>
<dbReference type="InterPro" id="IPR036396">
    <property type="entry name" value="Cyt_P450_sf"/>
</dbReference>
<dbReference type="GO" id="GO:0036199">
    <property type="term" value="F:cholest-4-en-3-one 26-monooxygenase activity"/>
    <property type="evidence" value="ECO:0007669"/>
    <property type="project" value="TreeGrafter"/>
</dbReference>
<keyword evidence="9" id="KW-1185">Reference proteome</keyword>
<proteinExistence type="inferred from homology"/>
<comment type="similarity">
    <text evidence="2">Belongs to the cytochrome P450 family.</text>
</comment>
<dbReference type="SUPFAM" id="SSF48264">
    <property type="entry name" value="Cytochrome P450"/>
    <property type="match status" value="1"/>
</dbReference>
<dbReference type="InterPro" id="IPR002397">
    <property type="entry name" value="Cyt_P450_B"/>
</dbReference>
<evidence type="ECO:0000256" key="3">
    <source>
        <dbReference type="ARBA" id="ARBA00022617"/>
    </source>
</evidence>
<keyword evidence="5" id="KW-0560">Oxidoreductase</keyword>
<dbReference type="PANTHER" id="PTHR46696:SF4">
    <property type="entry name" value="BIOTIN BIOSYNTHESIS CYTOCHROME P450"/>
    <property type="match status" value="1"/>
</dbReference>
<evidence type="ECO:0000256" key="6">
    <source>
        <dbReference type="ARBA" id="ARBA00023004"/>
    </source>
</evidence>
<keyword evidence="3" id="KW-0349">Heme</keyword>
<evidence type="ECO:0000313" key="9">
    <source>
        <dbReference type="Proteomes" id="UP000283479"/>
    </source>
</evidence>
<name>A0A3S3DWH6_9NOCA</name>
<evidence type="ECO:0000256" key="5">
    <source>
        <dbReference type="ARBA" id="ARBA00023002"/>
    </source>
</evidence>
<dbReference type="PRINTS" id="PR00359">
    <property type="entry name" value="BP450"/>
</dbReference>
<dbReference type="GO" id="GO:0006707">
    <property type="term" value="P:cholesterol catabolic process"/>
    <property type="evidence" value="ECO:0007669"/>
    <property type="project" value="TreeGrafter"/>
</dbReference>
<dbReference type="CDD" id="cd11033">
    <property type="entry name" value="CYP142-like"/>
    <property type="match status" value="1"/>
</dbReference>
<evidence type="ECO:0000313" key="8">
    <source>
        <dbReference type="EMBL" id="RVW00644.1"/>
    </source>
</evidence>
<dbReference type="EMBL" id="RKLO01000006">
    <property type="protein sequence ID" value="RVW00644.1"/>
    <property type="molecule type" value="Genomic_DNA"/>
</dbReference>
<reference evidence="8 9" key="1">
    <citation type="submission" date="2018-11" db="EMBL/GenBank/DDBJ databases">
        <title>Rhodococcus spongicola sp. nov. and Rhodococcus xishaensis sp. nov. from marine sponges.</title>
        <authorList>
            <person name="Li L."/>
            <person name="Lin H.W."/>
        </authorList>
    </citation>
    <scope>NUCLEOTIDE SEQUENCE [LARGE SCALE GENOMIC DNA]</scope>
    <source>
        <strain evidence="8 9">LHW51113</strain>
    </source>
</reference>
<dbReference type="Proteomes" id="UP000283479">
    <property type="component" value="Unassembled WGS sequence"/>
</dbReference>
<dbReference type="Gene3D" id="1.10.630.10">
    <property type="entry name" value="Cytochrome P450"/>
    <property type="match status" value="1"/>
</dbReference>
<evidence type="ECO:0000256" key="7">
    <source>
        <dbReference type="ARBA" id="ARBA00023033"/>
    </source>
</evidence>
<dbReference type="RefSeq" id="WP_127955435.1">
    <property type="nucleotide sequence ID" value="NZ_RKLO01000006.1"/>
</dbReference>
<protein>
    <submittedName>
        <fullName evidence="8">Cytochrome P450</fullName>
    </submittedName>
</protein>
<dbReference type="GO" id="GO:0020037">
    <property type="term" value="F:heme binding"/>
    <property type="evidence" value="ECO:0007669"/>
    <property type="project" value="InterPro"/>
</dbReference>
<dbReference type="GO" id="GO:0008395">
    <property type="term" value="F:steroid hydroxylase activity"/>
    <property type="evidence" value="ECO:0007669"/>
    <property type="project" value="TreeGrafter"/>
</dbReference>
<gene>
    <name evidence="8" type="ORF">EGT50_14970</name>
</gene>
<dbReference type="InterPro" id="IPR001128">
    <property type="entry name" value="Cyt_P450"/>
</dbReference>
<dbReference type="GO" id="GO:0005506">
    <property type="term" value="F:iron ion binding"/>
    <property type="evidence" value="ECO:0007669"/>
    <property type="project" value="InterPro"/>
</dbReference>
<evidence type="ECO:0000256" key="2">
    <source>
        <dbReference type="ARBA" id="ARBA00010617"/>
    </source>
</evidence>
<dbReference type="FunFam" id="1.10.630.10:FF:000018">
    <property type="entry name" value="Cytochrome P450 monooxygenase"/>
    <property type="match status" value="1"/>
</dbReference>
<keyword evidence="6" id="KW-0408">Iron</keyword>
<comment type="cofactor">
    <cofactor evidence="1">
        <name>heme</name>
        <dbReference type="ChEBI" id="CHEBI:30413"/>
    </cofactor>
</comment>
<evidence type="ECO:0000256" key="1">
    <source>
        <dbReference type="ARBA" id="ARBA00001971"/>
    </source>
</evidence>
<dbReference type="PANTHER" id="PTHR46696">
    <property type="entry name" value="P450, PUTATIVE (EUROFUNG)-RELATED"/>
    <property type="match status" value="1"/>
</dbReference>
<organism evidence="8 9">
    <name type="scientific">Rhodococcus xishaensis</name>
    <dbReference type="NCBI Taxonomy" id="2487364"/>
    <lineage>
        <taxon>Bacteria</taxon>
        <taxon>Bacillati</taxon>
        <taxon>Actinomycetota</taxon>
        <taxon>Actinomycetes</taxon>
        <taxon>Mycobacteriales</taxon>
        <taxon>Nocardiaceae</taxon>
        <taxon>Rhodococcus</taxon>
    </lineage>
</organism>
<dbReference type="OrthoDB" id="5241086at2"/>
<keyword evidence="4" id="KW-0479">Metal-binding</keyword>
<sequence>MAQPNIPSGFDFTDPDIYAHRLPVEELAEVRKTQPVFWVDQPDGVGGFNDGGYWLVTRLEDVKDISMRNDVFSTWQNTVIPRFQDDIERENIELQRFVLLNKDAPEHTKLRKLVSRGFTPRAINGLRKELTDRSEAIVKGAAEEGEGNFVTQVAAELPLQTIAEMMGVPQEDRQKLFDWSNQMTGYDDPELDIDPQAASMEILAYAYQLAEAKKKNPANDIVTTLIEADVDGEELSPEEFGFFVILLAVAGNETTRNATTHGMKAFMDNPEQWELYKKERPKTAADEILRWATPVAAFQRTALEDTEVGGVEIKKGQRLVLSYLSANFDEEVFDEPQKFDITRDPNPHVSFGGTGAHYCLGANLARMQIDLIFNAIADYLPDITEVADPRRLRSGWLNGLKEYQVDYKTSGCPVKH</sequence>
<keyword evidence="7" id="KW-0503">Monooxygenase</keyword>